<dbReference type="Pfam" id="PF00959">
    <property type="entry name" value="Phage_lysozyme"/>
    <property type="match status" value="1"/>
</dbReference>
<dbReference type="SUPFAM" id="SSF53955">
    <property type="entry name" value="Lysozyme-like"/>
    <property type="match status" value="1"/>
</dbReference>
<dbReference type="PANTHER" id="PTHR37406">
    <property type="entry name" value="T4-TYPE LYSOZYME 1-RELATED"/>
    <property type="match status" value="1"/>
</dbReference>
<dbReference type="GO" id="GO:0042742">
    <property type="term" value="P:defense response to bacterium"/>
    <property type="evidence" value="ECO:0007669"/>
    <property type="project" value="UniProtKB-KW"/>
</dbReference>
<dbReference type="InterPro" id="IPR023347">
    <property type="entry name" value="Lysozyme_dom_sf"/>
</dbReference>
<keyword evidence="3" id="KW-0732">Signal</keyword>
<protein>
    <recommendedName>
        <fullName evidence="5">Lysozyme</fullName>
    </recommendedName>
</protein>
<proteinExistence type="predicted"/>
<dbReference type="GO" id="GO:0009253">
    <property type="term" value="P:peptidoglycan catabolic process"/>
    <property type="evidence" value="ECO:0007669"/>
    <property type="project" value="InterPro"/>
</dbReference>
<dbReference type="GO" id="GO:0016998">
    <property type="term" value="P:cell wall macromolecule catabolic process"/>
    <property type="evidence" value="ECO:0007669"/>
    <property type="project" value="InterPro"/>
</dbReference>
<name>A0A7S3IJR1_9SPIT</name>
<dbReference type="PRINTS" id="PR00684">
    <property type="entry name" value="T4LYSOZYME"/>
</dbReference>
<dbReference type="InterPro" id="IPR052619">
    <property type="entry name" value="Phage_lysozyme-like"/>
</dbReference>
<feature type="signal peptide" evidence="3">
    <location>
        <begin position="1"/>
        <end position="15"/>
    </location>
</feature>
<organism evidence="4">
    <name type="scientific">Strombidium inclinatum</name>
    <dbReference type="NCBI Taxonomy" id="197538"/>
    <lineage>
        <taxon>Eukaryota</taxon>
        <taxon>Sar</taxon>
        <taxon>Alveolata</taxon>
        <taxon>Ciliophora</taxon>
        <taxon>Intramacronucleata</taxon>
        <taxon>Spirotrichea</taxon>
        <taxon>Oligotrichia</taxon>
        <taxon>Strombidiidae</taxon>
        <taxon>Strombidium</taxon>
    </lineage>
</organism>
<evidence type="ECO:0000256" key="1">
    <source>
        <dbReference type="ARBA" id="ARBA00022529"/>
    </source>
</evidence>
<evidence type="ECO:0008006" key="5">
    <source>
        <dbReference type="Google" id="ProtNLM"/>
    </source>
</evidence>
<dbReference type="Gene3D" id="1.10.530.40">
    <property type="match status" value="1"/>
</dbReference>
<gene>
    <name evidence="4" type="ORF">SINC0208_LOCUS5271</name>
</gene>
<evidence type="ECO:0000256" key="3">
    <source>
        <dbReference type="SAM" id="SignalP"/>
    </source>
</evidence>
<feature type="chain" id="PRO_5030649808" description="Lysozyme" evidence="3">
    <location>
        <begin position="16"/>
        <end position="186"/>
    </location>
</feature>
<dbReference type="InterPro" id="IPR002196">
    <property type="entry name" value="Glyco_hydro_24"/>
</dbReference>
<dbReference type="InterPro" id="IPR001165">
    <property type="entry name" value="T4-type_lysozyme"/>
</dbReference>
<dbReference type="EMBL" id="HBIH01012886">
    <property type="protein sequence ID" value="CAE0324649.1"/>
    <property type="molecule type" value="Transcribed_RNA"/>
</dbReference>
<reference evidence="4" key="1">
    <citation type="submission" date="2021-01" db="EMBL/GenBank/DDBJ databases">
        <authorList>
            <person name="Corre E."/>
            <person name="Pelletier E."/>
            <person name="Niang G."/>
            <person name="Scheremetjew M."/>
            <person name="Finn R."/>
            <person name="Kale V."/>
            <person name="Holt S."/>
            <person name="Cochrane G."/>
            <person name="Meng A."/>
            <person name="Brown T."/>
            <person name="Cohen L."/>
        </authorList>
    </citation>
    <scope>NUCLEOTIDE SEQUENCE</scope>
    <source>
        <strain evidence="4">S3</strain>
    </source>
</reference>
<dbReference type="InterPro" id="IPR023346">
    <property type="entry name" value="Lysozyme-like_dom_sf"/>
</dbReference>
<dbReference type="GO" id="GO:0031640">
    <property type="term" value="P:killing of cells of another organism"/>
    <property type="evidence" value="ECO:0007669"/>
    <property type="project" value="UniProtKB-KW"/>
</dbReference>
<dbReference type="GO" id="GO:0003796">
    <property type="term" value="F:lysozyme activity"/>
    <property type="evidence" value="ECO:0007669"/>
    <property type="project" value="InterPro"/>
</dbReference>
<keyword evidence="2" id="KW-0081">Bacteriolytic enzyme</keyword>
<evidence type="ECO:0000313" key="4">
    <source>
        <dbReference type="EMBL" id="CAE0324649.1"/>
    </source>
</evidence>
<sequence>MKFYAVAALVGATLADQLFLATDEPSKPIVFGCKSDIQLVEEGEGLRTCEYKDTVGIPTICYGYNLSRGQAKSDITAVGGDYNSVMAGGCLTKSQCESLLDKDMGSARKGEKDIFGNSIKCKCAQSVLVDMTYNLGEAGLASFNTFDTLMKEGKWTEAVNDLKTTKWCGQVGTRCTRDCDQILKCN</sequence>
<keyword evidence="1" id="KW-0929">Antimicrobial</keyword>
<evidence type="ECO:0000256" key="2">
    <source>
        <dbReference type="ARBA" id="ARBA00022638"/>
    </source>
</evidence>
<dbReference type="PANTHER" id="PTHR37406:SF1">
    <property type="entry name" value="T4-TYPE LYSOZYME 1-RELATED"/>
    <property type="match status" value="1"/>
</dbReference>
<dbReference type="AlphaFoldDB" id="A0A7S3IJR1"/>
<accession>A0A7S3IJR1</accession>